<evidence type="ECO:0000313" key="2">
    <source>
        <dbReference type="Proteomes" id="UP000230423"/>
    </source>
</evidence>
<organism evidence="1 2">
    <name type="scientific">Teladorsagia circumcincta</name>
    <name type="common">Brown stomach worm</name>
    <name type="synonym">Ostertagia circumcincta</name>
    <dbReference type="NCBI Taxonomy" id="45464"/>
    <lineage>
        <taxon>Eukaryota</taxon>
        <taxon>Metazoa</taxon>
        <taxon>Ecdysozoa</taxon>
        <taxon>Nematoda</taxon>
        <taxon>Chromadorea</taxon>
        <taxon>Rhabditida</taxon>
        <taxon>Rhabditina</taxon>
        <taxon>Rhabditomorpha</taxon>
        <taxon>Strongyloidea</taxon>
        <taxon>Trichostrongylidae</taxon>
        <taxon>Teladorsagia</taxon>
    </lineage>
</organism>
<gene>
    <name evidence="1" type="ORF">TELCIR_10799</name>
</gene>
<accession>A0A2G9UB45</accession>
<dbReference type="OrthoDB" id="8188861at2759"/>
<proteinExistence type="predicted"/>
<protein>
    <submittedName>
        <fullName evidence="1">Uncharacterized protein</fullName>
    </submittedName>
</protein>
<dbReference type="EMBL" id="KZ347589">
    <property type="protein sequence ID" value="PIO67451.1"/>
    <property type="molecule type" value="Genomic_DNA"/>
</dbReference>
<dbReference type="Proteomes" id="UP000230423">
    <property type="component" value="Unassembled WGS sequence"/>
</dbReference>
<keyword evidence="2" id="KW-1185">Reference proteome</keyword>
<dbReference type="Gene3D" id="2.30.30.140">
    <property type="match status" value="1"/>
</dbReference>
<sequence length="136" mass="15581">LIVISFWQPFPLWSSGSRFEINASDLVKIDEREKKLEEEASRASGNADKKELVEDGRMWPYVVPVDAFAEHVFGEYTDKLVEGVVVEYVMKEYDEFMDHNVKGMWLAKIVKVRAKNSIRAECVEGSVPVALSHFKI</sequence>
<name>A0A2G9UB45_TELCI</name>
<evidence type="ECO:0000313" key="1">
    <source>
        <dbReference type="EMBL" id="PIO67451.1"/>
    </source>
</evidence>
<dbReference type="AlphaFoldDB" id="A0A2G9UB45"/>
<feature type="non-terminal residue" evidence="1">
    <location>
        <position position="1"/>
    </location>
</feature>
<reference evidence="1 2" key="1">
    <citation type="submission" date="2015-09" db="EMBL/GenBank/DDBJ databases">
        <title>Draft genome of the parasitic nematode Teladorsagia circumcincta isolate WARC Sus (inbred).</title>
        <authorList>
            <person name="Mitreva M."/>
        </authorList>
    </citation>
    <scope>NUCLEOTIDE SEQUENCE [LARGE SCALE GENOMIC DNA]</scope>
    <source>
        <strain evidence="1 2">S</strain>
    </source>
</reference>